<gene>
    <name evidence="6" type="primary">pstS3</name>
    <name evidence="6" type="ordered locus">HRM2_02480</name>
</gene>
<evidence type="ECO:0000256" key="2">
    <source>
        <dbReference type="ARBA" id="ARBA00022448"/>
    </source>
</evidence>
<keyword evidence="7" id="KW-1185">Reference proteome</keyword>
<comment type="function">
    <text evidence="4">Involved in the system for phosphate transport across the cytoplasmic membrane.</text>
</comment>
<dbReference type="EMBL" id="CP001087">
    <property type="protein sequence ID" value="ACN13370.1"/>
    <property type="molecule type" value="Genomic_DNA"/>
</dbReference>
<organism evidence="6 7">
    <name type="scientific">Desulforapulum autotrophicum (strain ATCC 43914 / DSM 3382 / VKM B-1955 / HRM2)</name>
    <name type="common">Desulfobacterium autotrophicum</name>
    <dbReference type="NCBI Taxonomy" id="177437"/>
    <lineage>
        <taxon>Bacteria</taxon>
        <taxon>Pseudomonadati</taxon>
        <taxon>Thermodesulfobacteriota</taxon>
        <taxon>Desulfobacteria</taxon>
        <taxon>Desulfobacterales</taxon>
        <taxon>Desulfobacteraceae</taxon>
        <taxon>Desulforapulum</taxon>
    </lineage>
</organism>
<dbReference type="InterPro" id="IPR011862">
    <property type="entry name" value="Phos-bd"/>
</dbReference>
<dbReference type="AlphaFoldDB" id="C0QFH4"/>
<feature type="domain" description="PBP" evidence="5">
    <location>
        <begin position="25"/>
        <end position="256"/>
    </location>
</feature>
<sequence length="271" mass="28998">MKTGIKSIIIGVCMAMVAAIPALGEELVLKGSTTVLPIAQKVAEAYMKLHPDIKISLSGGGSSNGIKAILDGTADIGNASRFIKPKEVKLATTKGIYPVPHRIALDCIVPVVHSQNTVTNLTTAQLKEIYLGKIKNWQEVGGKDMKIVVISRDTSSGTFEVWEHLIMNKERVVPSALTVPSNGGLVQAVASTPGAIGYIALGYLNQEVKALSVNSIPGTPETTRNGQYSISRPLFMFTNDWPRGTTADFLNYLLSTKGQTLVEEVGSITVY</sequence>
<dbReference type="Proteomes" id="UP000000442">
    <property type="component" value="Chromosome"/>
</dbReference>
<evidence type="ECO:0000256" key="1">
    <source>
        <dbReference type="ARBA" id="ARBA00008725"/>
    </source>
</evidence>
<evidence type="ECO:0000256" key="4">
    <source>
        <dbReference type="RuleBase" id="RU367119"/>
    </source>
</evidence>
<dbReference type="PANTHER" id="PTHR30570:SF1">
    <property type="entry name" value="PHOSPHATE-BINDING PROTEIN PSTS"/>
    <property type="match status" value="1"/>
</dbReference>
<name>C0QFH4_DESAH</name>
<dbReference type="NCBIfam" id="TIGR02136">
    <property type="entry name" value="ptsS_2"/>
    <property type="match status" value="1"/>
</dbReference>
<evidence type="ECO:0000313" key="6">
    <source>
        <dbReference type="EMBL" id="ACN13370.1"/>
    </source>
</evidence>
<dbReference type="CDD" id="cd13566">
    <property type="entry name" value="PBP2_phosphate"/>
    <property type="match status" value="1"/>
</dbReference>
<dbReference type="HOGENOM" id="CLU_026228_5_1_7"/>
<dbReference type="SUPFAM" id="SSF53850">
    <property type="entry name" value="Periplasmic binding protein-like II"/>
    <property type="match status" value="1"/>
</dbReference>
<protein>
    <recommendedName>
        <fullName evidence="4">Phosphate-binding protein</fullName>
    </recommendedName>
</protein>
<dbReference type="PANTHER" id="PTHR30570">
    <property type="entry name" value="PERIPLASMIC PHOSPHATE BINDING COMPONENT OF PHOSPHATE ABC TRANSPORTER"/>
    <property type="match status" value="1"/>
</dbReference>
<evidence type="ECO:0000256" key="3">
    <source>
        <dbReference type="ARBA" id="ARBA00022729"/>
    </source>
</evidence>
<evidence type="ECO:0000313" key="7">
    <source>
        <dbReference type="Proteomes" id="UP000000442"/>
    </source>
</evidence>
<reference evidence="6 7" key="1">
    <citation type="journal article" date="2009" name="Environ. Microbiol.">
        <title>Genome sequence of Desulfobacterium autotrophicum HRM2, a marine sulfate reducer oxidizing organic carbon completely to carbon dioxide.</title>
        <authorList>
            <person name="Strittmatter A.W."/>
            <person name="Liesegang H."/>
            <person name="Rabus R."/>
            <person name="Decker I."/>
            <person name="Amann J."/>
            <person name="Andres S."/>
            <person name="Henne A."/>
            <person name="Fricke W.F."/>
            <person name="Martinez-Arias R."/>
            <person name="Bartels D."/>
            <person name="Goesmann A."/>
            <person name="Krause L."/>
            <person name="Puehler A."/>
            <person name="Klenk H.P."/>
            <person name="Richter M."/>
            <person name="Schuler M."/>
            <person name="Gloeckner F.O."/>
            <person name="Meyerdierks A."/>
            <person name="Gottschalk G."/>
            <person name="Amann R."/>
        </authorList>
    </citation>
    <scope>NUCLEOTIDE SEQUENCE [LARGE SCALE GENOMIC DNA]</scope>
    <source>
        <strain evidence="7">ATCC 43914 / DSM 3382 / HRM2</strain>
    </source>
</reference>
<comment type="similarity">
    <text evidence="1 4">Belongs to the PstS family.</text>
</comment>
<keyword evidence="2 4" id="KW-0813">Transport</keyword>
<dbReference type="STRING" id="177437.HRM2_02480"/>
<dbReference type="InterPro" id="IPR050811">
    <property type="entry name" value="Phosphate_ABC_transporter"/>
</dbReference>
<evidence type="ECO:0000259" key="5">
    <source>
        <dbReference type="Pfam" id="PF12849"/>
    </source>
</evidence>
<dbReference type="GO" id="GO:0042301">
    <property type="term" value="F:phosphate ion binding"/>
    <property type="evidence" value="ECO:0007669"/>
    <property type="project" value="UniProtKB-UniRule"/>
</dbReference>
<dbReference type="KEGG" id="dat:HRM2_02480"/>
<accession>C0QFH4</accession>
<dbReference type="InterPro" id="IPR024370">
    <property type="entry name" value="PBP_domain"/>
</dbReference>
<keyword evidence="4" id="KW-0592">Phosphate transport</keyword>
<proteinExistence type="inferred from homology"/>
<dbReference type="Gene3D" id="3.40.190.10">
    <property type="entry name" value="Periplasmic binding protein-like II"/>
    <property type="match status" value="2"/>
</dbReference>
<dbReference type="GO" id="GO:0006817">
    <property type="term" value="P:phosphate ion transport"/>
    <property type="evidence" value="ECO:0007669"/>
    <property type="project" value="UniProtKB-UniRule"/>
</dbReference>
<dbReference type="OrthoDB" id="9783488at2"/>
<dbReference type="eggNOG" id="COG0226">
    <property type="taxonomic scope" value="Bacteria"/>
</dbReference>
<keyword evidence="3" id="KW-0732">Signal</keyword>
<dbReference type="Pfam" id="PF12849">
    <property type="entry name" value="PBP_like_2"/>
    <property type="match status" value="1"/>
</dbReference>
<dbReference type="RefSeq" id="WP_012662619.1">
    <property type="nucleotide sequence ID" value="NC_012108.1"/>
</dbReference>